<organism evidence="2 3">
    <name type="scientific">Candidatus Fimihabitans intestinipullorum</name>
    <dbReference type="NCBI Taxonomy" id="2840820"/>
    <lineage>
        <taxon>Bacteria</taxon>
        <taxon>Bacillati</taxon>
        <taxon>Mycoplasmatota</taxon>
        <taxon>Mycoplasmatota incertae sedis</taxon>
        <taxon>Candidatus Fimihabitans</taxon>
    </lineage>
</organism>
<feature type="transmembrane region" description="Helical" evidence="1">
    <location>
        <begin position="53"/>
        <end position="73"/>
    </location>
</feature>
<evidence type="ECO:0000313" key="2">
    <source>
        <dbReference type="EMBL" id="HIU22068.1"/>
    </source>
</evidence>
<evidence type="ECO:0000313" key="3">
    <source>
        <dbReference type="Proteomes" id="UP000824087"/>
    </source>
</evidence>
<name>A0A9D1HUV7_9BACT</name>
<gene>
    <name evidence="2" type="ORF">IAD49_00585</name>
</gene>
<dbReference type="EMBL" id="DVML01000007">
    <property type="protein sequence ID" value="HIU22068.1"/>
    <property type="molecule type" value="Genomic_DNA"/>
</dbReference>
<reference evidence="2" key="1">
    <citation type="submission" date="2020-10" db="EMBL/GenBank/DDBJ databases">
        <authorList>
            <person name="Gilroy R."/>
        </authorList>
    </citation>
    <scope>NUCLEOTIDE SEQUENCE</scope>
    <source>
        <strain evidence="2">CHK197-8231</strain>
    </source>
</reference>
<protein>
    <submittedName>
        <fullName evidence="2">Uncharacterized protein</fullName>
    </submittedName>
</protein>
<proteinExistence type="predicted"/>
<evidence type="ECO:0000256" key="1">
    <source>
        <dbReference type="SAM" id="Phobius"/>
    </source>
</evidence>
<accession>A0A9D1HUV7</accession>
<dbReference type="Proteomes" id="UP000824087">
    <property type="component" value="Unassembled WGS sequence"/>
</dbReference>
<comment type="caution">
    <text evidence="2">The sequence shown here is derived from an EMBL/GenBank/DDBJ whole genome shotgun (WGS) entry which is preliminary data.</text>
</comment>
<keyword evidence="1" id="KW-0812">Transmembrane</keyword>
<keyword evidence="1" id="KW-1133">Transmembrane helix</keyword>
<feature type="transmembrane region" description="Helical" evidence="1">
    <location>
        <begin position="93"/>
        <end position="113"/>
    </location>
</feature>
<dbReference type="AlphaFoldDB" id="A0A9D1HUV7"/>
<keyword evidence="1" id="KW-0472">Membrane</keyword>
<reference evidence="2" key="2">
    <citation type="journal article" date="2021" name="PeerJ">
        <title>Extensive microbial diversity within the chicken gut microbiome revealed by metagenomics and culture.</title>
        <authorList>
            <person name="Gilroy R."/>
            <person name="Ravi A."/>
            <person name="Getino M."/>
            <person name="Pursley I."/>
            <person name="Horton D.L."/>
            <person name="Alikhan N.F."/>
            <person name="Baker D."/>
            <person name="Gharbi K."/>
            <person name="Hall N."/>
            <person name="Watson M."/>
            <person name="Adriaenssens E.M."/>
            <person name="Foster-Nyarko E."/>
            <person name="Jarju S."/>
            <person name="Secka A."/>
            <person name="Antonio M."/>
            <person name="Oren A."/>
            <person name="Chaudhuri R.R."/>
            <person name="La Ragione R."/>
            <person name="Hildebrand F."/>
            <person name="Pallen M.J."/>
        </authorList>
    </citation>
    <scope>NUCLEOTIDE SEQUENCE</scope>
    <source>
        <strain evidence="2">CHK197-8231</strain>
    </source>
</reference>
<sequence>MRKSNIKNRISMSLFTAMMFFAGKTNVFAVDKTCEGIMSPEVLTLIKDIYNTISVMMVVALVIFGILDFIQAIAGDKDDALKKAAAKFTKRAIIVMVIILLPVILDMLLAILWPDVSSCLDDI</sequence>